<accession>A0A229P1U1</accession>
<evidence type="ECO:0000256" key="4">
    <source>
        <dbReference type="ARBA" id="ARBA00022475"/>
    </source>
</evidence>
<evidence type="ECO:0000313" key="18">
    <source>
        <dbReference type="Proteomes" id="UP000215145"/>
    </source>
</evidence>
<dbReference type="AlphaFoldDB" id="A0A229P1U1"/>
<evidence type="ECO:0000256" key="7">
    <source>
        <dbReference type="ARBA" id="ARBA00022692"/>
    </source>
</evidence>
<dbReference type="InterPro" id="IPR036890">
    <property type="entry name" value="HATPase_C_sf"/>
</dbReference>
<dbReference type="GO" id="GO:0005524">
    <property type="term" value="F:ATP binding"/>
    <property type="evidence" value="ECO:0007669"/>
    <property type="project" value="UniProtKB-KW"/>
</dbReference>
<reference evidence="17 18" key="1">
    <citation type="submission" date="2017-07" db="EMBL/GenBank/DDBJ databases">
        <title>Paenibacillus herberti R33 genome sequencing and assembly.</title>
        <authorList>
            <person name="Su W."/>
        </authorList>
    </citation>
    <scope>NUCLEOTIDE SEQUENCE [LARGE SCALE GENOMIC DNA]</scope>
    <source>
        <strain evidence="17 18">R33</strain>
    </source>
</reference>
<evidence type="ECO:0000256" key="12">
    <source>
        <dbReference type="ARBA" id="ARBA00023012"/>
    </source>
</evidence>
<keyword evidence="5" id="KW-0597">Phosphoprotein</keyword>
<dbReference type="SMART" id="SM00388">
    <property type="entry name" value="HisKA"/>
    <property type="match status" value="1"/>
</dbReference>
<dbReference type="FunFam" id="3.30.565.10:FF:000006">
    <property type="entry name" value="Sensor histidine kinase WalK"/>
    <property type="match status" value="1"/>
</dbReference>
<feature type="domain" description="Histidine kinase" evidence="15">
    <location>
        <begin position="254"/>
        <end position="479"/>
    </location>
</feature>
<keyword evidence="13 14" id="KW-0472">Membrane</keyword>
<dbReference type="GO" id="GO:0000155">
    <property type="term" value="F:phosphorelay sensor kinase activity"/>
    <property type="evidence" value="ECO:0007669"/>
    <property type="project" value="InterPro"/>
</dbReference>
<feature type="domain" description="HAMP" evidence="16">
    <location>
        <begin position="187"/>
        <end position="239"/>
    </location>
</feature>
<evidence type="ECO:0000256" key="1">
    <source>
        <dbReference type="ARBA" id="ARBA00000085"/>
    </source>
</evidence>
<dbReference type="InterPro" id="IPR005467">
    <property type="entry name" value="His_kinase_dom"/>
</dbReference>
<comment type="subcellular location">
    <subcellularLocation>
        <location evidence="2">Cell membrane</location>
        <topology evidence="2">Multi-pass membrane protein</topology>
    </subcellularLocation>
</comment>
<dbReference type="PRINTS" id="PR00344">
    <property type="entry name" value="BCTRLSENSOR"/>
</dbReference>
<dbReference type="SMART" id="SM00304">
    <property type="entry name" value="HAMP"/>
    <property type="match status" value="1"/>
</dbReference>
<dbReference type="InterPro" id="IPR036097">
    <property type="entry name" value="HisK_dim/P_sf"/>
</dbReference>
<gene>
    <name evidence="17" type="ORF">CGZ75_05040</name>
</gene>
<dbReference type="InterPro" id="IPR004358">
    <property type="entry name" value="Sig_transdc_His_kin-like_C"/>
</dbReference>
<evidence type="ECO:0000256" key="14">
    <source>
        <dbReference type="SAM" id="Phobius"/>
    </source>
</evidence>
<keyword evidence="9 17" id="KW-0418">Kinase</keyword>
<comment type="catalytic activity">
    <reaction evidence="1">
        <text>ATP + protein L-histidine = ADP + protein N-phospho-L-histidine.</text>
        <dbReference type="EC" id="2.7.13.3"/>
    </reaction>
</comment>
<dbReference type="EMBL" id="NMUQ01000001">
    <property type="protein sequence ID" value="OXM16070.1"/>
    <property type="molecule type" value="Genomic_DNA"/>
</dbReference>
<dbReference type="SUPFAM" id="SSF158472">
    <property type="entry name" value="HAMP domain-like"/>
    <property type="match status" value="1"/>
</dbReference>
<dbReference type="Pfam" id="PF02518">
    <property type="entry name" value="HATPase_c"/>
    <property type="match status" value="1"/>
</dbReference>
<dbReference type="Proteomes" id="UP000215145">
    <property type="component" value="Unassembled WGS sequence"/>
</dbReference>
<keyword evidence="18" id="KW-1185">Reference proteome</keyword>
<feature type="transmembrane region" description="Helical" evidence="14">
    <location>
        <begin position="165"/>
        <end position="185"/>
    </location>
</feature>
<dbReference type="Gene3D" id="1.10.287.130">
    <property type="match status" value="1"/>
</dbReference>
<dbReference type="CDD" id="cd00082">
    <property type="entry name" value="HisKA"/>
    <property type="match status" value="1"/>
</dbReference>
<keyword evidence="12" id="KW-0902">Two-component regulatory system</keyword>
<dbReference type="InterPro" id="IPR003594">
    <property type="entry name" value="HATPase_dom"/>
</dbReference>
<organism evidence="17 18">
    <name type="scientific">Paenibacillus herberti</name>
    <dbReference type="NCBI Taxonomy" id="1619309"/>
    <lineage>
        <taxon>Bacteria</taxon>
        <taxon>Bacillati</taxon>
        <taxon>Bacillota</taxon>
        <taxon>Bacilli</taxon>
        <taxon>Bacillales</taxon>
        <taxon>Paenibacillaceae</taxon>
        <taxon>Paenibacillus</taxon>
    </lineage>
</organism>
<evidence type="ECO:0000256" key="13">
    <source>
        <dbReference type="ARBA" id="ARBA00023136"/>
    </source>
</evidence>
<dbReference type="InterPro" id="IPR050398">
    <property type="entry name" value="HssS/ArlS-like"/>
</dbReference>
<evidence type="ECO:0000256" key="9">
    <source>
        <dbReference type="ARBA" id="ARBA00022777"/>
    </source>
</evidence>
<dbReference type="EC" id="2.7.13.3" evidence="3"/>
<evidence type="ECO:0000256" key="10">
    <source>
        <dbReference type="ARBA" id="ARBA00022840"/>
    </source>
</evidence>
<dbReference type="PANTHER" id="PTHR45528">
    <property type="entry name" value="SENSOR HISTIDINE KINASE CPXA"/>
    <property type="match status" value="1"/>
</dbReference>
<keyword evidence="4" id="KW-1003">Cell membrane</keyword>
<keyword evidence="8" id="KW-0547">Nucleotide-binding</keyword>
<comment type="caution">
    <text evidence="17">The sequence shown here is derived from an EMBL/GenBank/DDBJ whole genome shotgun (WGS) entry which is preliminary data.</text>
</comment>
<dbReference type="CDD" id="cd00075">
    <property type="entry name" value="HATPase"/>
    <property type="match status" value="1"/>
</dbReference>
<dbReference type="Pfam" id="PF00672">
    <property type="entry name" value="HAMP"/>
    <property type="match status" value="1"/>
</dbReference>
<name>A0A229P1U1_9BACL</name>
<keyword evidence="10" id="KW-0067">ATP-binding</keyword>
<evidence type="ECO:0000256" key="11">
    <source>
        <dbReference type="ARBA" id="ARBA00022989"/>
    </source>
</evidence>
<keyword evidence="11 14" id="KW-1133">Transmembrane helix</keyword>
<dbReference type="SMART" id="SM00387">
    <property type="entry name" value="HATPase_c"/>
    <property type="match status" value="1"/>
</dbReference>
<evidence type="ECO:0000256" key="5">
    <source>
        <dbReference type="ARBA" id="ARBA00022553"/>
    </source>
</evidence>
<dbReference type="Pfam" id="PF00512">
    <property type="entry name" value="HisKA"/>
    <property type="match status" value="1"/>
</dbReference>
<dbReference type="RefSeq" id="WP_089523155.1">
    <property type="nucleotide sequence ID" value="NZ_NMUQ01000001.1"/>
</dbReference>
<dbReference type="GO" id="GO:0005886">
    <property type="term" value="C:plasma membrane"/>
    <property type="evidence" value="ECO:0007669"/>
    <property type="project" value="UniProtKB-SubCell"/>
</dbReference>
<dbReference type="Gene3D" id="6.10.340.10">
    <property type="match status" value="1"/>
</dbReference>
<evidence type="ECO:0000259" key="15">
    <source>
        <dbReference type="PROSITE" id="PS50109"/>
    </source>
</evidence>
<dbReference type="PROSITE" id="PS50885">
    <property type="entry name" value="HAMP"/>
    <property type="match status" value="1"/>
</dbReference>
<dbReference type="OrthoDB" id="335833at2"/>
<evidence type="ECO:0000256" key="3">
    <source>
        <dbReference type="ARBA" id="ARBA00012438"/>
    </source>
</evidence>
<evidence type="ECO:0000256" key="8">
    <source>
        <dbReference type="ARBA" id="ARBA00022741"/>
    </source>
</evidence>
<dbReference type="CDD" id="cd06225">
    <property type="entry name" value="HAMP"/>
    <property type="match status" value="1"/>
</dbReference>
<protein>
    <recommendedName>
        <fullName evidence="3">histidine kinase</fullName>
        <ecNumber evidence="3">2.7.13.3</ecNumber>
    </recommendedName>
</protein>
<dbReference type="SUPFAM" id="SSF55874">
    <property type="entry name" value="ATPase domain of HSP90 chaperone/DNA topoisomerase II/histidine kinase"/>
    <property type="match status" value="1"/>
</dbReference>
<dbReference type="SUPFAM" id="SSF47384">
    <property type="entry name" value="Homodimeric domain of signal transducing histidine kinase"/>
    <property type="match status" value="1"/>
</dbReference>
<keyword evidence="6" id="KW-0808">Transferase</keyword>
<dbReference type="InterPro" id="IPR003661">
    <property type="entry name" value="HisK_dim/P_dom"/>
</dbReference>
<dbReference type="PROSITE" id="PS50109">
    <property type="entry name" value="HIS_KIN"/>
    <property type="match status" value="1"/>
</dbReference>
<dbReference type="PANTHER" id="PTHR45528:SF1">
    <property type="entry name" value="SENSOR HISTIDINE KINASE CPXA"/>
    <property type="match status" value="1"/>
</dbReference>
<keyword evidence="7 14" id="KW-0812">Transmembrane</keyword>
<evidence type="ECO:0000313" key="17">
    <source>
        <dbReference type="EMBL" id="OXM16070.1"/>
    </source>
</evidence>
<evidence type="ECO:0000256" key="6">
    <source>
        <dbReference type="ARBA" id="ARBA00022679"/>
    </source>
</evidence>
<dbReference type="Gene3D" id="3.30.565.10">
    <property type="entry name" value="Histidine kinase-like ATPase, C-terminal domain"/>
    <property type="match status" value="1"/>
</dbReference>
<sequence>MSIRLRLLLSYIGMAAVPVVIIGVMSILVIYLLGYKDLRDFFEENKGKTDRQQVLLGELWYVLHQDSDKLLEAPYVKDLDNRLESVGSGFVVTLPGDRLYVSKLAQDNGVPRTWFSEHKNVSEDRIVNGFSYKVVTVDFKSSDGTPAEAALIYRKDEIAVVWRPLAAIAPLLIFAFVSMFMTYIVSRSITRPLSTLRDAALSLKEGNLEPVPLPRSRNEIGEVGIAFEEMRLRLKATIMQMQQYEENRKMLLSHISHDLKTPITAIKGYVEGIMEGVANTPEKQEKYMRTIYSKADGMNRLIDELFLYSKLDLHKEEFHFLNMDLRAFLRHYMEDQQFEMEKKGIELQVKTGAAALLVQADAEKLSRVLGNMLDNSAKYMNVDKAALGKSSCIMVNLDAVDGFARLTLEDNGPGIEQQDLPYLFDHFYRAELSRSSETGGSGLGLAIVRQIVEEHGGRVSATNRPQGGASFEILLPLANGLRREDSR</sequence>
<evidence type="ECO:0000259" key="16">
    <source>
        <dbReference type="PROSITE" id="PS50885"/>
    </source>
</evidence>
<proteinExistence type="predicted"/>
<dbReference type="InterPro" id="IPR003660">
    <property type="entry name" value="HAMP_dom"/>
</dbReference>
<evidence type="ECO:0000256" key="2">
    <source>
        <dbReference type="ARBA" id="ARBA00004651"/>
    </source>
</evidence>
<dbReference type="FunFam" id="1.10.287.130:FF:000001">
    <property type="entry name" value="Two-component sensor histidine kinase"/>
    <property type="match status" value="1"/>
</dbReference>
<feature type="transmembrane region" description="Helical" evidence="14">
    <location>
        <begin position="7"/>
        <end position="33"/>
    </location>
</feature>